<dbReference type="KEGG" id="pdu:PDUR_26440"/>
<dbReference type="eggNOG" id="ENOG503419N">
    <property type="taxonomic scope" value="Bacteria"/>
</dbReference>
<reference evidence="1 2" key="1">
    <citation type="submission" date="2014-08" db="EMBL/GenBank/DDBJ databases">
        <title>Comparative genomics of the Paenibacillus odorifer group.</title>
        <authorList>
            <person name="den Bakker H.C."/>
            <person name="Tsai Y.-C."/>
            <person name="Martin N."/>
            <person name="Korlach J."/>
            <person name="Wiedmann M."/>
        </authorList>
    </citation>
    <scope>NUCLEOTIDE SEQUENCE [LARGE SCALE GENOMIC DNA]</scope>
    <source>
        <strain evidence="1 2">DSM 1735</strain>
    </source>
</reference>
<protein>
    <submittedName>
        <fullName evidence="1">Uncharacterized protein</fullName>
    </submittedName>
</protein>
<dbReference type="Proteomes" id="UP000029409">
    <property type="component" value="Chromosome"/>
</dbReference>
<organism evidence="1 2">
    <name type="scientific">Paenibacillus durus</name>
    <name type="common">Paenibacillus azotofixans</name>
    <dbReference type="NCBI Taxonomy" id="44251"/>
    <lineage>
        <taxon>Bacteria</taxon>
        <taxon>Bacillati</taxon>
        <taxon>Bacillota</taxon>
        <taxon>Bacilli</taxon>
        <taxon>Bacillales</taxon>
        <taxon>Paenibacillaceae</taxon>
        <taxon>Paenibacillus</taxon>
    </lineage>
</organism>
<name>A0A089HVA7_PAEDU</name>
<dbReference type="OrthoDB" id="2987530at2"/>
<sequence length="259" mass="28806">MIQDKIQRILATLNKLKSNDAVIKNADILTFIISLLPIPGVQQVGQIANKIVTNEDLKNKFNSIKIDILNTNERINILDNQLERIGMIAETVSNVSRLESLVSEFLNNLESDLEKDSEFIVDTSNWSIQVLIKQIVEANFVSISARDFSQNHLRDTQIKSRMTHLSAHNHSSNIIDGTDFKGDSGSVTMNGISQFGNISATDSSVGFHGNSGLIFRSPDILKGNCPSCNTLIQIEKQKLLGYSQIQCPNCKNIYPFNIN</sequence>
<accession>A0A089HVA7</accession>
<gene>
    <name evidence="1" type="ORF">PDUR_26440</name>
</gene>
<evidence type="ECO:0000313" key="2">
    <source>
        <dbReference type="Proteomes" id="UP000029409"/>
    </source>
</evidence>
<dbReference type="AlphaFoldDB" id="A0A089HVA7"/>
<keyword evidence="2" id="KW-1185">Reference proteome</keyword>
<dbReference type="EMBL" id="CP009288">
    <property type="protein sequence ID" value="AIQ15017.1"/>
    <property type="molecule type" value="Genomic_DNA"/>
</dbReference>
<dbReference type="RefSeq" id="WP_042208699.1">
    <property type="nucleotide sequence ID" value="NZ_CP009288.1"/>
</dbReference>
<evidence type="ECO:0000313" key="1">
    <source>
        <dbReference type="EMBL" id="AIQ15017.1"/>
    </source>
</evidence>
<proteinExistence type="predicted"/>